<evidence type="ECO:0000256" key="1">
    <source>
        <dbReference type="SAM" id="Phobius"/>
    </source>
</evidence>
<reference evidence="3 5" key="2">
    <citation type="journal article" date="2019" name="Nat. Med.">
        <title>A library of human gut bacterial isolates paired with longitudinal multiomics data enables mechanistic microbiome research.</title>
        <authorList>
            <person name="Poyet M."/>
            <person name="Groussin M."/>
            <person name="Gibbons S.M."/>
            <person name="Avila-Pacheco J."/>
            <person name="Jiang X."/>
            <person name="Kearney S.M."/>
            <person name="Perrotta A.R."/>
            <person name="Berdy B."/>
            <person name="Zhao S."/>
            <person name="Lieberman T.D."/>
            <person name="Swanson P.K."/>
            <person name="Smith M."/>
            <person name="Roesemann S."/>
            <person name="Alexander J.E."/>
            <person name="Rich S.A."/>
            <person name="Livny J."/>
            <person name="Vlamakis H."/>
            <person name="Clish C."/>
            <person name="Bullock K."/>
            <person name="Deik A."/>
            <person name="Scott J."/>
            <person name="Pierce K.A."/>
            <person name="Xavier R.J."/>
            <person name="Alm E.J."/>
        </authorList>
    </citation>
    <scope>NUCLEOTIDE SEQUENCE [LARGE SCALE GENOMIC DNA]</scope>
    <source>
        <strain evidence="3 5">BIOML-A5</strain>
    </source>
</reference>
<name>A0A174HCZ8_9FIRM</name>
<dbReference type="EMBL" id="WKQV01000005">
    <property type="protein sequence ID" value="MSD26690.1"/>
    <property type="molecule type" value="Genomic_DNA"/>
</dbReference>
<feature type="transmembrane region" description="Helical" evidence="1">
    <location>
        <begin position="36"/>
        <end position="62"/>
    </location>
</feature>
<reference evidence="2 4" key="1">
    <citation type="submission" date="2015-09" db="EMBL/GenBank/DDBJ databases">
        <authorList>
            <consortium name="Pathogen Informatics"/>
        </authorList>
    </citation>
    <scope>NUCLEOTIDE SEQUENCE [LARGE SCALE GENOMIC DNA]</scope>
    <source>
        <strain evidence="2 4">2789STDY5834884</strain>
    </source>
</reference>
<protein>
    <submittedName>
        <fullName evidence="2">Uncharacterized protein</fullName>
    </submittedName>
</protein>
<sequence>MHRKKKIPVGFIVTFVAAFMLALSLTALLVKFKPDMAQFMGMIFFGSWLLLSFIGVGIVALAKKKK</sequence>
<dbReference type="EMBL" id="CZAJ01000003">
    <property type="protein sequence ID" value="CUO71216.1"/>
    <property type="molecule type" value="Genomic_DNA"/>
</dbReference>
<dbReference type="Proteomes" id="UP000095602">
    <property type="component" value="Unassembled WGS sequence"/>
</dbReference>
<evidence type="ECO:0000313" key="2">
    <source>
        <dbReference type="EMBL" id="CUO71216.1"/>
    </source>
</evidence>
<feature type="transmembrane region" description="Helical" evidence="1">
    <location>
        <begin position="7"/>
        <end position="30"/>
    </location>
</feature>
<keyword evidence="1" id="KW-0472">Membrane</keyword>
<dbReference type="AlphaFoldDB" id="A0A174HCZ8"/>
<organism evidence="2 4">
    <name type="scientific">Agathobacter rectalis</name>
    <dbReference type="NCBI Taxonomy" id="39491"/>
    <lineage>
        <taxon>Bacteria</taxon>
        <taxon>Bacillati</taxon>
        <taxon>Bacillota</taxon>
        <taxon>Clostridia</taxon>
        <taxon>Lachnospirales</taxon>
        <taxon>Lachnospiraceae</taxon>
        <taxon>Agathobacter</taxon>
    </lineage>
</organism>
<dbReference type="RefSeq" id="WP_055272725.1">
    <property type="nucleotide sequence ID" value="NZ_CZAJ01000003.1"/>
</dbReference>
<proteinExistence type="predicted"/>
<accession>A0A174HCZ8</accession>
<evidence type="ECO:0000313" key="5">
    <source>
        <dbReference type="Proteomes" id="UP000465607"/>
    </source>
</evidence>
<gene>
    <name evidence="2" type="ORF">ERS852497_00553</name>
    <name evidence="3" type="ORF">GKE44_05845</name>
</gene>
<keyword evidence="1" id="KW-0812">Transmembrane</keyword>
<keyword evidence="1" id="KW-1133">Transmembrane helix</keyword>
<evidence type="ECO:0000313" key="4">
    <source>
        <dbReference type="Proteomes" id="UP000095602"/>
    </source>
</evidence>
<evidence type="ECO:0000313" key="3">
    <source>
        <dbReference type="EMBL" id="MSD26690.1"/>
    </source>
</evidence>
<dbReference type="Proteomes" id="UP000465607">
    <property type="component" value="Unassembled WGS sequence"/>
</dbReference>